<sequence>MSTLSSFNHTLKAIGFLMLSAFLFSIMGVCIRLASHSVDNATIVFFRNVVGLFIFLPFIIKKGSGFFKTEKLWMHTWRSVVGLIAMYGFFYAIAHLKLSNAMVFTYSSPIFIPLIAWLFLKEKITAKMLIAALVGLIGVLCVAKPDSGMFNQLSLIGLGANFLAAMAFVTVRALTATEPPERIVFYFCFFGTLISAIPMFWSWRLFTFTELMYLICAGLLANISQLFMSTAYKLAPAGQIGPVNYIAIIFAGIWGFIMWHEIPDFYSLIGFAIIFMAIILCNPFSSYLSALHAQTKPNHLKFISHIKNAPQGAFFISLFVPVK</sequence>
<feature type="transmembrane region" description="Helical" evidence="5">
    <location>
        <begin position="183"/>
        <end position="205"/>
    </location>
</feature>
<dbReference type="PANTHER" id="PTHR22911:SF6">
    <property type="entry name" value="SOLUTE CARRIER FAMILY 35 MEMBER G1"/>
    <property type="match status" value="1"/>
</dbReference>
<dbReference type="Gene3D" id="1.10.3730.20">
    <property type="match status" value="1"/>
</dbReference>
<feature type="transmembrane region" description="Helical" evidence="5">
    <location>
        <begin position="211"/>
        <end position="228"/>
    </location>
</feature>
<reference evidence="7 8" key="1">
    <citation type="submission" date="2018-09" db="EMBL/GenBank/DDBJ databases">
        <title>The draft genome of Acinetobacter sp. strains.</title>
        <authorList>
            <person name="Qin J."/>
            <person name="Feng Y."/>
            <person name="Zong Z."/>
        </authorList>
    </citation>
    <scope>NUCLEOTIDE SEQUENCE [LARGE SCALE GENOMIC DNA]</scope>
    <source>
        <strain evidence="7 8">WCHAc060005</strain>
    </source>
</reference>
<dbReference type="Pfam" id="PF00892">
    <property type="entry name" value="EamA"/>
    <property type="match status" value="2"/>
</dbReference>
<feature type="transmembrane region" description="Helical" evidence="5">
    <location>
        <begin position="12"/>
        <end position="35"/>
    </location>
</feature>
<dbReference type="SUPFAM" id="SSF103481">
    <property type="entry name" value="Multidrug resistance efflux transporter EmrE"/>
    <property type="match status" value="2"/>
</dbReference>
<name>A0ABX9TUR0_9GAMM</name>
<evidence type="ECO:0000256" key="2">
    <source>
        <dbReference type="ARBA" id="ARBA00022692"/>
    </source>
</evidence>
<feature type="domain" description="EamA" evidence="6">
    <location>
        <begin position="155"/>
        <end position="280"/>
    </location>
</feature>
<keyword evidence="3 5" id="KW-1133">Transmembrane helix</keyword>
<feature type="transmembrane region" description="Helical" evidence="5">
    <location>
        <begin position="41"/>
        <end position="60"/>
    </location>
</feature>
<keyword evidence="8" id="KW-1185">Reference proteome</keyword>
<comment type="subcellular location">
    <subcellularLocation>
        <location evidence="1">Membrane</location>
        <topology evidence="1">Multi-pass membrane protein</topology>
    </subcellularLocation>
</comment>
<dbReference type="Proteomes" id="UP000280271">
    <property type="component" value="Unassembled WGS sequence"/>
</dbReference>
<feature type="transmembrane region" description="Helical" evidence="5">
    <location>
        <begin position="265"/>
        <end position="288"/>
    </location>
</feature>
<keyword evidence="4 5" id="KW-0472">Membrane</keyword>
<evidence type="ECO:0000313" key="8">
    <source>
        <dbReference type="Proteomes" id="UP000280271"/>
    </source>
</evidence>
<evidence type="ECO:0000259" key="6">
    <source>
        <dbReference type="Pfam" id="PF00892"/>
    </source>
</evidence>
<feature type="transmembrane region" description="Helical" evidence="5">
    <location>
        <begin position="100"/>
        <end position="120"/>
    </location>
</feature>
<evidence type="ECO:0000256" key="4">
    <source>
        <dbReference type="ARBA" id="ARBA00023136"/>
    </source>
</evidence>
<gene>
    <name evidence="7" type="ORF">D9K81_13550</name>
</gene>
<evidence type="ECO:0000313" key="7">
    <source>
        <dbReference type="EMBL" id="RLL19635.1"/>
    </source>
</evidence>
<dbReference type="PANTHER" id="PTHR22911">
    <property type="entry name" value="ACYL-MALONYL CONDENSING ENZYME-RELATED"/>
    <property type="match status" value="1"/>
</dbReference>
<feature type="transmembrane region" description="Helical" evidence="5">
    <location>
        <begin position="240"/>
        <end position="259"/>
    </location>
</feature>
<evidence type="ECO:0000256" key="5">
    <source>
        <dbReference type="SAM" id="Phobius"/>
    </source>
</evidence>
<organism evidence="7 8">
    <name type="scientific">Acinetobacter chengduensis</name>
    <dbReference type="NCBI Taxonomy" id="2420890"/>
    <lineage>
        <taxon>Bacteria</taxon>
        <taxon>Pseudomonadati</taxon>
        <taxon>Pseudomonadota</taxon>
        <taxon>Gammaproteobacteria</taxon>
        <taxon>Moraxellales</taxon>
        <taxon>Moraxellaceae</taxon>
        <taxon>Acinetobacter</taxon>
    </lineage>
</organism>
<evidence type="ECO:0000256" key="1">
    <source>
        <dbReference type="ARBA" id="ARBA00004141"/>
    </source>
</evidence>
<keyword evidence="2 5" id="KW-0812">Transmembrane</keyword>
<dbReference type="InterPro" id="IPR037185">
    <property type="entry name" value="EmrE-like"/>
</dbReference>
<feature type="transmembrane region" description="Helical" evidence="5">
    <location>
        <begin position="151"/>
        <end position="171"/>
    </location>
</feature>
<feature type="transmembrane region" description="Helical" evidence="5">
    <location>
        <begin position="127"/>
        <end position="145"/>
    </location>
</feature>
<comment type="caution">
    <text evidence="7">The sequence shown here is derived from an EMBL/GenBank/DDBJ whole genome shotgun (WGS) entry which is preliminary data.</text>
</comment>
<feature type="domain" description="EamA" evidence="6">
    <location>
        <begin position="12"/>
        <end position="142"/>
    </location>
</feature>
<dbReference type="InterPro" id="IPR000620">
    <property type="entry name" value="EamA_dom"/>
</dbReference>
<evidence type="ECO:0000256" key="3">
    <source>
        <dbReference type="ARBA" id="ARBA00022989"/>
    </source>
</evidence>
<proteinExistence type="predicted"/>
<feature type="transmembrane region" description="Helical" evidence="5">
    <location>
        <begin position="72"/>
        <end position="94"/>
    </location>
</feature>
<dbReference type="EMBL" id="RCHC01000016">
    <property type="protein sequence ID" value="RLL19635.1"/>
    <property type="molecule type" value="Genomic_DNA"/>
</dbReference>
<protein>
    <submittedName>
        <fullName evidence="7">DMT family transporter</fullName>
    </submittedName>
</protein>
<accession>A0ABX9TUR0</accession>